<reference evidence="1 2" key="1">
    <citation type="submission" date="2010-07" db="EMBL/GenBank/DDBJ databases">
        <authorList>
            <person name="Sid Ahmed O."/>
        </authorList>
    </citation>
    <scope>NUCLEOTIDE SEQUENCE [LARGE SCALE GENOMIC DNA]</scope>
    <source>
        <strain evidence="1 2">TX4248</strain>
    </source>
</reference>
<dbReference type="EMBL" id="AEBR01000005">
    <property type="protein sequence ID" value="EFM84269.1"/>
    <property type="molecule type" value="Genomic_DNA"/>
</dbReference>
<comment type="caution">
    <text evidence="1">The sequence shown here is derived from an EMBL/GenBank/DDBJ whole genome shotgun (WGS) entry which is preliminary data.</text>
</comment>
<evidence type="ECO:0000313" key="1">
    <source>
        <dbReference type="EMBL" id="EFM84269.1"/>
    </source>
</evidence>
<organism evidence="1 2">
    <name type="scientific">Enterococcus faecalis TX4248</name>
    <dbReference type="NCBI Taxonomy" id="749495"/>
    <lineage>
        <taxon>Bacteria</taxon>
        <taxon>Bacillati</taxon>
        <taxon>Bacillota</taxon>
        <taxon>Bacilli</taxon>
        <taxon>Lactobacillales</taxon>
        <taxon>Enterococcaceae</taxon>
        <taxon>Enterococcus</taxon>
    </lineage>
</organism>
<dbReference type="AlphaFoldDB" id="A0A125WA56"/>
<gene>
    <name evidence="1" type="ORF">HMPREF9498_00245</name>
</gene>
<dbReference type="Proteomes" id="UP000004846">
    <property type="component" value="Unassembled WGS sequence"/>
</dbReference>
<accession>A0A125WA56</accession>
<sequence>MGTMAKTKQEKVARNNKIGQYIAIATGLYYLGKMILDRRQKK</sequence>
<protein>
    <submittedName>
        <fullName evidence="1">Uncharacterized protein</fullName>
    </submittedName>
</protein>
<dbReference type="HOGENOM" id="CLU_218685_0_0_9"/>
<proteinExistence type="predicted"/>
<name>A0A125WA56_ENTFL</name>
<evidence type="ECO:0000313" key="2">
    <source>
        <dbReference type="Proteomes" id="UP000004846"/>
    </source>
</evidence>